<dbReference type="PROSITE" id="PS51077">
    <property type="entry name" value="HTH_ICLR"/>
    <property type="match status" value="1"/>
</dbReference>
<dbReference type="NCBIfam" id="TIGR02431">
    <property type="entry name" value="pcaR_pcaU"/>
    <property type="match status" value="1"/>
</dbReference>
<dbReference type="InterPro" id="IPR036388">
    <property type="entry name" value="WH-like_DNA-bd_sf"/>
</dbReference>
<evidence type="ECO:0000256" key="1">
    <source>
        <dbReference type="ARBA" id="ARBA00023015"/>
    </source>
</evidence>
<dbReference type="InterPro" id="IPR014757">
    <property type="entry name" value="Tscrpt_reg_IclR_C"/>
</dbReference>
<dbReference type="Pfam" id="PF09339">
    <property type="entry name" value="HTH_IclR"/>
    <property type="match status" value="1"/>
</dbReference>
<evidence type="ECO:0000256" key="3">
    <source>
        <dbReference type="ARBA" id="ARBA00023163"/>
    </source>
</evidence>
<keyword evidence="2" id="KW-0238">DNA-binding</keyword>
<feature type="domain" description="HTH iclR-type" evidence="4">
    <location>
        <begin position="9"/>
        <end position="69"/>
    </location>
</feature>
<evidence type="ECO:0000313" key="7">
    <source>
        <dbReference type="Proteomes" id="UP000722989"/>
    </source>
</evidence>
<dbReference type="PROSITE" id="PS51078">
    <property type="entry name" value="ICLR_ED"/>
    <property type="match status" value="1"/>
</dbReference>
<accession>A0ABX0Y6N3</accession>
<dbReference type="SMART" id="SM00346">
    <property type="entry name" value="HTH_ICLR"/>
    <property type="match status" value="1"/>
</dbReference>
<dbReference type="PANTHER" id="PTHR30136">
    <property type="entry name" value="HELIX-TURN-HELIX TRANSCRIPTIONAL REGULATOR, ICLR FAMILY"/>
    <property type="match status" value="1"/>
</dbReference>
<gene>
    <name evidence="6" type="ORF">HC031_25700</name>
</gene>
<dbReference type="InterPro" id="IPR012794">
    <property type="entry name" value="PcaR_PcaU"/>
</dbReference>
<evidence type="ECO:0000313" key="6">
    <source>
        <dbReference type="EMBL" id="NJC73085.1"/>
    </source>
</evidence>
<dbReference type="InterPro" id="IPR029016">
    <property type="entry name" value="GAF-like_dom_sf"/>
</dbReference>
<dbReference type="InterPro" id="IPR005471">
    <property type="entry name" value="Tscrpt_reg_IclR_N"/>
</dbReference>
<keyword evidence="7" id="KW-1185">Reference proteome</keyword>
<dbReference type="SUPFAM" id="SSF55781">
    <property type="entry name" value="GAF domain-like"/>
    <property type="match status" value="1"/>
</dbReference>
<evidence type="ECO:0000259" key="5">
    <source>
        <dbReference type="PROSITE" id="PS51078"/>
    </source>
</evidence>
<comment type="caution">
    <text evidence="6">The sequence shown here is derived from an EMBL/GenBank/DDBJ whole genome shotgun (WGS) entry which is preliminary data.</text>
</comment>
<evidence type="ECO:0000256" key="2">
    <source>
        <dbReference type="ARBA" id="ARBA00023125"/>
    </source>
</evidence>
<protein>
    <submittedName>
        <fullName evidence="6">Helix-turn-helix domain-containing protein</fullName>
    </submittedName>
</protein>
<dbReference type="RefSeq" id="WP_167927993.1">
    <property type="nucleotide sequence ID" value="NZ_JAATVY010000025.1"/>
</dbReference>
<dbReference type="Gene3D" id="3.30.450.40">
    <property type="match status" value="1"/>
</dbReference>
<reference evidence="6 7" key="1">
    <citation type="submission" date="2020-03" db="EMBL/GenBank/DDBJ databases">
        <title>WGS of the type strain of Planosporangium spp.</title>
        <authorList>
            <person name="Thawai C."/>
        </authorList>
    </citation>
    <scope>NUCLEOTIDE SEQUENCE [LARGE SCALE GENOMIC DNA]</scope>
    <source>
        <strain evidence="6 7">TBRC 5610</strain>
    </source>
</reference>
<dbReference type="SUPFAM" id="SSF46785">
    <property type="entry name" value="Winged helix' DNA-binding domain"/>
    <property type="match status" value="1"/>
</dbReference>
<dbReference type="Proteomes" id="UP000722989">
    <property type="component" value="Unassembled WGS sequence"/>
</dbReference>
<dbReference type="InterPro" id="IPR036390">
    <property type="entry name" value="WH_DNA-bd_sf"/>
</dbReference>
<dbReference type="Gene3D" id="1.10.10.10">
    <property type="entry name" value="Winged helix-like DNA-binding domain superfamily/Winged helix DNA-binding domain"/>
    <property type="match status" value="1"/>
</dbReference>
<name>A0ABX0Y6N3_9ACTN</name>
<dbReference type="Pfam" id="PF01614">
    <property type="entry name" value="IclR_C"/>
    <property type="match status" value="1"/>
</dbReference>
<dbReference type="PANTHER" id="PTHR30136:SF34">
    <property type="entry name" value="TRANSCRIPTIONAL REGULATOR"/>
    <property type="match status" value="1"/>
</dbReference>
<evidence type="ECO:0000259" key="4">
    <source>
        <dbReference type="PROSITE" id="PS51077"/>
    </source>
</evidence>
<keyword evidence="1" id="KW-0805">Transcription regulation</keyword>
<dbReference type="EMBL" id="JAATVY010000025">
    <property type="protein sequence ID" value="NJC73085.1"/>
    <property type="molecule type" value="Genomic_DNA"/>
</dbReference>
<proteinExistence type="predicted"/>
<organism evidence="6 7">
    <name type="scientific">Planosporangium thailandense</name>
    <dbReference type="NCBI Taxonomy" id="765197"/>
    <lineage>
        <taxon>Bacteria</taxon>
        <taxon>Bacillati</taxon>
        <taxon>Actinomycetota</taxon>
        <taxon>Actinomycetes</taxon>
        <taxon>Micromonosporales</taxon>
        <taxon>Micromonosporaceae</taxon>
        <taxon>Planosporangium</taxon>
    </lineage>
</organism>
<sequence>MSREDPDVIDSVEKAFRLLQAFSAEHPTVTVSEAAQLTGLTRATARRILLTFTRLGFAESTGREFRLTPHVLRLGYGYLNSQPVAERAQPHMRALADKLLESCSMATLDASEIVYLARVPAARSMSITLSVGSRLPAYPTSMGRVLLAALPPERLQAYLDGVELRKLTPRTIDDAEALRAELERVRQQGYAVVDGEREEGVRSAAAPVRDASGAVIAAINVSANAARVSLESLREEFVPHLVATADAVSRDIGFDGARAVS</sequence>
<keyword evidence="3" id="KW-0804">Transcription</keyword>
<dbReference type="InterPro" id="IPR050707">
    <property type="entry name" value="HTH_MetabolicPath_Reg"/>
</dbReference>
<feature type="domain" description="IclR-ED" evidence="5">
    <location>
        <begin position="70"/>
        <end position="254"/>
    </location>
</feature>